<dbReference type="EMBL" id="JAVXUP010000078">
    <property type="protein sequence ID" value="KAK3039330.1"/>
    <property type="molecule type" value="Genomic_DNA"/>
</dbReference>
<dbReference type="PANTHER" id="PTHR11439:SF483">
    <property type="entry name" value="PEPTIDE SYNTHASE GLIP-LIKE, PUTATIVE (AFU_ORTHOLOGUE AFUA_3G12920)-RELATED"/>
    <property type="match status" value="1"/>
</dbReference>
<evidence type="ECO:0000259" key="1">
    <source>
        <dbReference type="Pfam" id="PF07727"/>
    </source>
</evidence>
<dbReference type="Proteomes" id="UP001188597">
    <property type="component" value="Unassembled WGS sequence"/>
</dbReference>
<dbReference type="Pfam" id="PF07727">
    <property type="entry name" value="RVT_2"/>
    <property type="match status" value="1"/>
</dbReference>
<dbReference type="SUPFAM" id="SSF56672">
    <property type="entry name" value="DNA/RNA polymerases"/>
    <property type="match status" value="1"/>
</dbReference>
<sequence>MFCLFVDTKPIDFDEASISEKLRKAMNEKIGAIKKNDTWELTTLQLGKKPIGVKWVYKVKKNSKGKVKRYKSRLFVKGYKQRAGIDYDEVFAPIVRLETIRLLISLVSLNKWKIHQMDMKSAFLNGFLDEEVYIEQPEGYVVQGHEDKVLRLKKALYGLKQALRIFDDFKKEMAKEFEMTVIGLMSYYLGIEVQRRDDGIFISQEAYAKEVSKRFTMENYNSISIPIEVEKKLSRHIKEGPIDQTLFRSLAGSLSRYVENPITYHFKVAKRILRYLKGGRPRRDRVGG</sequence>
<reference evidence="2" key="1">
    <citation type="submission" date="2022-12" db="EMBL/GenBank/DDBJ databases">
        <title>Draft genome assemblies for two species of Escallonia (Escalloniales).</title>
        <authorList>
            <person name="Chanderbali A."/>
            <person name="Dervinis C."/>
            <person name="Anghel I."/>
            <person name="Soltis D."/>
            <person name="Soltis P."/>
            <person name="Zapata F."/>
        </authorList>
    </citation>
    <scope>NUCLEOTIDE SEQUENCE</scope>
    <source>
        <strain evidence="2">UCBG64.0493</strain>
        <tissue evidence="2">Leaf</tissue>
    </source>
</reference>
<protein>
    <recommendedName>
        <fullName evidence="1">Reverse transcriptase Ty1/copia-type domain-containing protein</fullName>
    </recommendedName>
</protein>
<keyword evidence="3" id="KW-1185">Reference proteome</keyword>
<dbReference type="InterPro" id="IPR013103">
    <property type="entry name" value="RVT_2"/>
</dbReference>
<gene>
    <name evidence="2" type="ORF">RJ639_028730</name>
</gene>
<organism evidence="2 3">
    <name type="scientific">Escallonia herrerae</name>
    <dbReference type="NCBI Taxonomy" id="1293975"/>
    <lineage>
        <taxon>Eukaryota</taxon>
        <taxon>Viridiplantae</taxon>
        <taxon>Streptophyta</taxon>
        <taxon>Embryophyta</taxon>
        <taxon>Tracheophyta</taxon>
        <taxon>Spermatophyta</taxon>
        <taxon>Magnoliopsida</taxon>
        <taxon>eudicotyledons</taxon>
        <taxon>Gunneridae</taxon>
        <taxon>Pentapetalae</taxon>
        <taxon>asterids</taxon>
        <taxon>campanulids</taxon>
        <taxon>Escalloniales</taxon>
        <taxon>Escalloniaceae</taxon>
        <taxon>Escallonia</taxon>
    </lineage>
</organism>
<feature type="domain" description="Reverse transcriptase Ty1/copia-type" evidence="1">
    <location>
        <begin position="36"/>
        <end position="165"/>
    </location>
</feature>
<proteinExistence type="predicted"/>
<evidence type="ECO:0000313" key="2">
    <source>
        <dbReference type="EMBL" id="KAK3039330.1"/>
    </source>
</evidence>
<dbReference type="PANTHER" id="PTHR11439">
    <property type="entry name" value="GAG-POL-RELATED RETROTRANSPOSON"/>
    <property type="match status" value="1"/>
</dbReference>
<accession>A0AA89BEM3</accession>
<evidence type="ECO:0000313" key="3">
    <source>
        <dbReference type="Proteomes" id="UP001188597"/>
    </source>
</evidence>
<dbReference type="InterPro" id="IPR043502">
    <property type="entry name" value="DNA/RNA_pol_sf"/>
</dbReference>
<name>A0AA89BEM3_9ASTE</name>
<comment type="caution">
    <text evidence="2">The sequence shown here is derived from an EMBL/GenBank/DDBJ whole genome shotgun (WGS) entry which is preliminary data.</text>
</comment>
<dbReference type="AlphaFoldDB" id="A0AA89BEM3"/>